<sequence>MRLPRISCSATEEASGAVSAVTVEKMLTVTASVQAAPAIGQMYFQRALDDAGDFFGKTLLMELVSSEVDAKTGLEKPRVTAFAHKTLRGRGAAGERAPQGDLHQGDQARHGQRQQHRRHLRLQLLGALQVRQPGEAHLLHPQVLPAVRHAQGPGGPEEEGPAGASGRRPRRAQGVRARLRLRRVQRPGRPGQEPRPPAARAGRQQAVPVPAPLPHRSPQDQEGPRGGGAPWAQLRAPRRAVLGGQAAHVRGHDAALGPARAAPGHQADAHQEGAALPALPGHRRPLQRRHPAAGADRVGRHPQHRPARGQAGGGHHRARPPLRAAGHDRERPLLVVQRRGVREADDRGAQPAVHPAPDGVPHQEQAGPGGVRPGGVRHHQGDPGEAHERRRRHDRGAGARGEASVHPGLPRRVPALRAQGARAAGHDALRLPHRLLPHGPGHADAAGHRAGAAQIADAAAVEAGVHARARRHRRLAVEACQGARGDPRHGVPPAGEPLAAHALLRGALHHCREPAAQPAAPGVPPPAPALPLHHGDQRAGQGGAHQRRRHHRGVLLAGQVRRRAQLSGVRRHVAVRHGGAAQRPRQAWARRAPGRRRAGAHHQGLPLRARRAHGLEHHKAVGGRLRQRLLQVRRGRRRRPRAEGVLGRGAQRGPRRQEGRAVVARARHPRQPRGDAHHHHVGHLRPPLGGQLRAVPLRRILPEPPDHHPEEHARGGGGGPGRRDEEVPEAAGDDPAGHAADADAGHQGDDDAGHPLVALARRGVHGRVGGAVVAGGAHGEGGVREVRRQDEGDRGIHRRVQQQPGAQEPVRSRDRAVRTAQALLQAGSHREGHPQQHLHLTRPSSPSNGGLPYCVHAS</sequence>
<feature type="compositionally biased region" description="Basic residues" evidence="1">
    <location>
        <begin position="167"/>
        <end position="186"/>
    </location>
</feature>
<feature type="compositionally biased region" description="Basic and acidic residues" evidence="1">
    <location>
        <begin position="781"/>
        <end position="795"/>
    </location>
</feature>
<feature type="region of interest" description="Disordered" evidence="1">
    <location>
        <begin position="567"/>
        <end position="604"/>
    </location>
</feature>
<evidence type="ECO:0000313" key="2">
    <source>
        <dbReference type="EMBL" id="AQK69661.1"/>
    </source>
</evidence>
<feature type="compositionally biased region" description="Gly residues" evidence="1">
    <location>
        <begin position="771"/>
        <end position="780"/>
    </location>
</feature>
<feature type="region of interest" description="Disordered" evidence="1">
    <location>
        <begin position="147"/>
        <end position="231"/>
    </location>
</feature>
<feature type="compositionally biased region" description="Low complexity" evidence="1">
    <location>
        <begin position="578"/>
        <end position="591"/>
    </location>
</feature>
<feature type="compositionally biased region" description="Low complexity" evidence="1">
    <location>
        <begin position="198"/>
        <end position="208"/>
    </location>
</feature>
<dbReference type="OMA" id="ACTCEAS"/>
<feature type="compositionally biased region" description="Basic residues" evidence="1">
    <location>
        <begin position="281"/>
        <end position="291"/>
    </location>
</feature>
<feature type="compositionally biased region" description="Basic and acidic residues" evidence="1">
    <location>
        <begin position="379"/>
        <end position="388"/>
    </location>
</feature>
<name>A0A1D6H4B5_MAIZE</name>
<dbReference type="AlphaFoldDB" id="A0A1D6H4B5"/>
<feature type="region of interest" description="Disordered" evidence="1">
    <location>
        <begin position="515"/>
        <end position="550"/>
    </location>
</feature>
<feature type="compositionally biased region" description="Basic and acidic residues" evidence="1">
    <location>
        <begin position="700"/>
        <end position="714"/>
    </location>
</feature>
<dbReference type="InterPro" id="IPR036392">
    <property type="entry name" value="PLAT/LH2_dom_sf"/>
</dbReference>
<dbReference type="ExpressionAtlas" id="A0A1D6H4B5">
    <property type="expression patterns" value="baseline and differential"/>
</dbReference>
<feature type="compositionally biased region" description="Basic residues" evidence="1">
    <location>
        <begin position="665"/>
        <end position="683"/>
    </location>
</feature>
<evidence type="ECO:0000256" key="1">
    <source>
        <dbReference type="SAM" id="MobiDB-lite"/>
    </source>
</evidence>
<dbReference type="EMBL" id="CM000781">
    <property type="protein sequence ID" value="AQK69661.1"/>
    <property type="molecule type" value="Genomic_DNA"/>
</dbReference>
<reference evidence="2" key="1">
    <citation type="submission" date="2015-12" db="EMBL/GenBank/DDBJ databases">
        <title>Update maize B73 reference genome by single molecule sequencing technologies.</title>
        <authorList>
            <consortium name="Maize Genome Sequencing Project"/>
            <person name="Ware D."/>
        </authorList>
    </citation>
    <scope>NUCLEOTIDE SEQUENCE</scope>
    <source>
        <tissue evidence="2">Seedling</tissue>
    </source>
</reference>
<organism evidence="2">
    <name type="scientific">Zea mays</name>
    <name type="common">Maize</name>
    <dbReference type="NCBI Taxonomy" id="4577"/>
    <lineage>
        <taxon>Eukaryota</taxon>
        <taxon>Viridiplantae</taxon>
        <taxon>Streptophyta</taxon>
        <taxon>Embryophyta</taxon>
        <taxon>Tracheophyta</taxon>
        <taxon>Spermatophyta</taxon>
        <taxon>Magnoliopsida</taxon>
        <taxon>Liliopsida</taxon>
        <taxon>Poales</taxon>
        <taxon>Poaceae</taxon>
        <taxon>PACMAD clade</taxon>
        <taxon>Panicoideae</taxon>
        <taxon>Andropogonodae</taxon>
        <taxon>Andropogoneae</taxon>
        <taxon>Tripsacinae</taxon>
        <taxon>Zea</taxon>
    </lineage>
</organism>
<accession>A0A1D6H4B5</accession>
<protein>
    <submittedName>
        <fullName evidence="2">Lipoxygenase11</fullName>
    </submittedName>
</protein>
<feature type="region of interest" description="Disordered" evidence="1">
    <location>
        <begin position="633"/>
        <end position="754"/>
    </location>
</feature>
<dbReference type="SUPFAM" id="SSF49723">
    <property type="entry name" value="Lipase/lipooxygenase domain (PLAT/LH2 domain)"/>
    <property type="match status" value="1"/>
</dbReference>
<gene>
    <name evidence="2" type="ORF">ZEAMMB73_Zm00001d015852</name>
</gene>
<feature type="region of interest" description="Disordered" evidence="1">
    <location>
        <begin position="771"/>
        <end position="858"/>
    </location>
</feature>
<feature type="region of interest" description="Disordered" evidence="1">
    <location>
        <begin position="86"/>
        <end position="117"/>
    </location>
</feature>
<proteinExistence type="predicted"/>
<feature type="region of interest" description="Disordered" evidence="1">
    <location>
        <begin position="277"/>
        <end position="412"/>
    </location>
</feature>
<feature type="compositionally biased region" description="Basic and acidic residues" evidence="1">
    <location>
        <begin position="740"/>
        <end position="753"/>
    </location>
</feature>